<evidence type="ECO:0000256" key="1">
    <source>
        <dbReference type="ARBA" id="ARBA00004370"/>
    </source>
</evidence>
<keyword evidence="6" id="KW-1185">Reference proteome</keyword>
<dbReference type="InterPro" id="IPR013783">
    <property type="entry name" value="Ig-like_fold"/>
</dbReference>
<feature type="domain" description="Immunoglobulin V-set" evidence="4">
    <location>
        <begin position="65"/>
        <end position="147"/>
    </location>
</feature>
<protein>
    <recommendedName>
        <fullName evidence="4">Immunoglobulin V-set domain-containing protein</fullName>
    </recommendedName>
</protein>
<comment type="subcellular location">
    <subcellularLocation>
        <location evidence="1">Membrane</location>
    </subcellularLocation>
</comment>
<dbReference type="Proteomes" id="UP001591681">
    <property type="component" value="Unassembled WGS sequence"/>
</dbReference>
<evidence type="ECO:0000313" key="6">
    <source>
        <dbReference type="Proteomes" id="UP001591681"/>
    </source>
</evidence>
<sequence>MTDDQKGYRLQQIGDFMTDDQKGYRLQQIGDFTTDDQKATGYSRLKLLKKRRKTEGKMLGGVKAEPISVTATEGDNADIHCSAALAHGNDKYFCKDPCEDDHHVLVATKKHSQPPGKYSLVDHGSGSFTVTIYNVEFKDSGIYYCGVDRLYA</sequence>
<evidence type="ECO:0000256" key="2">
    <source>
        <dbReference type="ARBA" id="ARBA00022692"/>
    </source>
</evidence>
<dbReference type="Gene3D" id="2.60.40.10">
    <property type="entry name" value="Immunoglobulins"/>
    <property type="match status" value="1"/>
</dbReference>
<dbReference type="GO" id="GO:0016020">
    <property type="term" value="C:membrane"/>
    <property type="evidence" value="ECO:0007669"/>
    <property type="project" value="UniProtKB-SubCell"/>
</dbReference>
<gene>
    <name evidence="5" type="ORF">ACEWY4_017302</name>
</gene>
<dbReference type="InterPro" id="IPR013106">
    <property type="entry name" value="Ig_V-set"/>
</dbReference>
<evidence type="ECO:0000256" key="3">
    <source>
        <dbReference type="ARBA" id="ARBA00023136"/>
    </source>
</evidence>
<dbReference type="InterPro" id="IPR036179">
    <property type="entry name" value="Ig-like_dom_sf"/>
</dbReference>
<dbReference type="Pfam" id="PF07686">
    <property type="entry name" value="V-set"/>
    <property type="match status" value="1"/>
</dbReference>
<accession>A0ABD1JGF5</accession>
<keyword evidence="2" id="KW-0812">Transmembrane</keyword>
<dbReference type="AlphaFoldDB" id="A0ABD1JGF5"/>
<evidence type="ECO:0000313" key="5">
    <source>
        <dbReference type="EMBL" id="KAL2086243.1"/>
    </source>
</evidence>
<dbReference type="InterPro" id="IPR050671">
    <property type="entry name" value="CD300_family_receptors"/>
</dbReference>
<dbReference type="PANTHER" id="PTHR11860:SF118">
    <property type="entry name" value="CMRF35-LIKE MOLECULE 3-RELATED"/>
    <property type="match status" value="1"/>
</dbReference>
<dbReference type="EMBL" id="JBHFQA010000015">
    <property type="protein sequence ID" value="KAL2086243.1"/>
    <property type="molecule type" value="Genomic_DNA"/>
</dbReference>
<name>A0ABD1JGF5_9TELE</name>
<evidence type="ECO:0000259" key="4">
    <source>
        <dbReference type="Pfam" id="PF07686"/>
    </source>
</evidence>
<dbReference type="SUPFAM" id="SSF48726">
    <property type="entry name" value="Immunoglobulin"/>
    <property type="match status" value="1"/>
</dbReference>
<proteinExistence type="predicted"/>
<reference evidence="5 6" key="1">
    <citation type="submission" date="2024-09" db="EMBL/GenBank/DDBJ databases">
        <title>A chromosome-level genome assembly of Gray's grenadier anchovy, Coilia grayii.</title>
        <authorList>
            <person name="Fu Z."/>
        </authorList>
    </citation>
    <scope>NUCLEOTIDE SEQUENCE [LARGE SCALE GENOMIC DNA]</scope>
    <source>
        <strain evidence="5">G4</strain>
        <tissue evidence="5">Muscle</tissue>
    </source>
</reference>
<dbReference type="PANTHER" id="PTHR11860">
    <property type="entry name" value="POLYMERIC-IMMUNOGLOBULIN RECEPTOR"/>
    <property type="match status" value="1"/>
</dbReference>
<organism evidence="5 6">
    <name type="scientific">Coilia grayii</name>
    <name type="common">Gray's grenadier anchovy</name>
    <dbReference type="NCBI Taxonomy" id="363190"/>
    <lineage>
        <taxon>Eukaryota</taxon>
        <taxon>Metazoa</taxon>
        <taxon>Chordata</taxon>
        <taxon>Craniata</taxon>
        <taxon>Vertebrata</taxon>
        <taxon>Euteleostomi</taxon>
        <taxon>Actinopterygii</taxon>
        <taxon>Neopterygii</taxon>
        <taxon>Teleostei</taxon>
        <taxon>Clupei</taxon>
        <taxon>Clupeiformes</taxon>
        <taxon>Clupeoidei</taxon>
        <taxon>Engraulidae</taxon>
        <taxon>Coilinae</taxon>
        <taxon>Coilia</taxon>
    </lineage>
</organism>
<comment type="caution">
    <text evidence="5">The sequence shown here is derived from an EMBL/GenBank/DDBJ whole genome shotgun (WGS) entry which is preliminary data.</text>
</comment>
<keyword evidence="3" id="KW-0472">Membrane</keyword>